<evidence type="ECO:0000313" key="1">
    <source>
        <dbReference type="EMBL" id="AKH47000.1"/>
    </source>
</evidence>
<accession>A0A0F7L4W0</accession>
<proteinExistence type="predicted"/>
<organism evidence="1">
    <name type="scientific">uncultured marine virus</name>
    <dbReference type="NCBI Taxonomy" id="186617"/>
    <lineage>
        <taxon>Viruses</taxon>
        <taxon>environmental samples</taxon>
    </lineage>
</organism>
<protein>
    <submittedName>
        <fullName evidence="1">Uncharacterized protein</fullName>
    </submittedName>
</protein>
<reference evidence="1" key="2">
    <citation type="submission" date="2015-03" db="EMBL/GenBank/DDBJ databases">
        <authorList>
            <person name="Chow C.-E.T."/>
            <person name="Winget D.M."/>
            <person name="White R.A.III."/>
            <person name="Hallam S.J."/>
            <person name="Suttle C.A."/>
        </authorList>
    </citation>
    <scope>NUCLEOTIDE SEQUENCE</scope>
    <source>
        <strain evidence="1">Anoxic2_4</strain>
    </source>
</reference>
<name>A0A0F7L4W0_9VIRU</name>
<sequence>MSPCCTRLWCLYHCFVNSIDLTCYVLPVSFERLHCRDVWLIVKHCKWLVFCMFQYITVLYVSKDIFVYERTV</sequence>
<reference evidence="1" key="1">
    <citation type="journal article" date="2015" name="Front. Microbiol.">
        <title>Combining genomic sequencing methods to explore viral diversity and reveal potential virus-host interactions.</title>
        <authorList>
            <person name="Chow C.E."/>
            <person name="Winget D.M."/>
            <person name="White R.A.III."/>
            <person name="Hallam S.J."/>
            <person name="Suttle C.A."/>
        </authorList>
    </citation>
    <scope>NUCLEOTIDE SEQUENCE</scope>
    <source>
        <strain evidence="1">Anoxic2_4</strain>
    </source>
</reference>
<dbReference type="EMBL" id="KR029588">
    <property type="protein sequence ID" value="AKH47000.1"/>
    <property type="molecule type" value="Genomic_DNA"/>
</dbReference>